<evidence type="ECO:0000256" key="2">
    <source>
        <dbReference type="ARBA" id="ARBA00004448"/>
    </source>
</evidence>
<evidence type="ECO:0000256" key="9">
    <source>
        <dbReference type="ARBA" id="ARBA00022723"/>
    </source>
</evidence>
<feature type="transmembrane region" description="Helical" evidence="19">
    <location>
        <begin position="291"/>
        <end position="315"/>
    </location>
</feature>
<accession>A0A8F2E5T1</accession>
<dbReference type="InterPro" id="IPR005797">
    <property type="entry name" value="Cyt_b/b6_N"/>
</dbReference>
<dbReference type="InterPro" id="IPR016174">
    <property type="entry name" value="Di-haem_cyt_TM"/>
</dbReference>
<keyword evidence="7 19" id="KW-0679">Respiratory chain</keyword>
<feature type="transmembrane region" description="Helical" evidence="19">
    <location>
        <begin position="349"/>
        <end position="370"/>
    </location>
</feature>
<dbReference type="AlphaFoldDB" id="A0A8F2E5T1"/>
<keyword evidence="13 18" id="KW-0408">Iron</keyword>
<dbReference type="GO" id="GO:0046872">
    <property type="term" value="F:metal ion binding"/>
    <property type="evidence" value="ECO:0007669"/>
    <property type="project" value="UniProtKB-UniRule"/>
</dbReference>
<dbReference type="InterPro" id="IPR027387">
    <property type="entry name" value="Cytb/b6-like_sf"/>
</dbReference>
<evidence type="ECO:0000256" key="4">
    <source>
        <dbReference type="ARBA" id="ARBA00013531"/>
    </source>
</evidence>
<gene>
    <name evidence="22" type="primary">CYTB</name>
</gene>
<keyword evidence="5 19" id="KW-0813">Transport</keyword>
<dbReference type="GO" id="GO:0005743">
    <property type="term" value="C:mitochondrial inner membrane"/>
    <property type="evidence" value="ECO:0007669"/>
    <property type="project" value="UniProtKB-SubCell"/>
</dbReference>
<keyword evidence="10" id="KW-0999">Mitochondrion inner membrane</keyword>
<geneLocation type="mitochondrion" evidence="22"/>
<evidence type="ECO:0000256" key="1">
    <source>
        <dbReference type="ARBA" id="ARBA00002566"/>
    </source>
</evidence>
<keyword evidence="9 18" id="KW-0479">Metal-binding</keyword>
<feature type="binding site" evidence="17">
    <location>
        <position position="204"/>
    </location>
    <ligand>
        <name>a ubiquinone</name>
        <dbReference type="ChEBI" id="CHEBI:16389"/>
    </ligand>
</feature>
<dbReference type="Pfam" id="PF00032">
    <property type="entry name" value="Cytochrom_B_C"/>
    <property type="match status" value="1"/>
</dbReference>
<dbReference type="GO" id="GO:0008121">
    <property type="term" value="F:quinol-cytochrome-c reductase activity"/>
    <property type="evidence" value="ECO:0007669"/>
    <property type="project" value="InterPro"/>
</dbReference>
<evidence type="ECO:0000256" key="12">
    <source>
        <dbReference type="ARBA" id="ARBA00022989"/>
    </source>
</evidence>
<proteinExistence type="inferred from homology"/>
<dbReference type="Pfam" id="PF00033">
    <property type="entry name" value="Cytochrome_B"/>
    <property type="match status" value="1"/>
</dbReference>
<dbReference type="GO" id="GO:0006122">
    <property type="term" value="P:mitochondrial electron transport, ubiquinol to cytochrome c"/>
    <property type="evidence" value="ECO:0007669"/>
    <property type="project" value="TreeGrafter"/>
</dbReference>
<feature type="binding site" description="axial binding residue" evidence="18">
    <location>
        <position position="100"/>
    </location>
    <ligand>
        <name>heme b</name>
        <dbReference type="ChEBI" id="CHEBI:60344"/>
        <label>b566</label>
    </ligand>
    <ligandPart>
        <name>Fe</name>
        <dbReference type="ChEBI" id="CHEBI:18248"/>
    </ligandPart>
</feature>
<comment type="cofactor">
    <cofactor evidence="19">
        <name>heme b</name>
        <dbReference type="ChEBI" id="CHEBI:60344"/>
    </cofactor>
    <text evidence="19">Binds 2 heme groups non-covalently.</text>
</comment>
<keyword evidence="16 19" id="KW-0472">Membrane</keyword>
<evidence type="ECO:0000256" key="11">
    <source>
        <dbReference type="ARBA" id="ARBA00022982"/>
    </source>
</evidence>
<dbReference type="PROSITE" id="PS51003">
    <property type="entry name" value="CYTB_CTER"/>
    <property type="match status" value="1"/>
</dbReference>
<evidence type="ECO:0000256" key="10">
    <source>
        <dbReference type="ARBA" id="ARBA00022792"/>
    </source>
</evidence>
<feature type="transmembrane region" description="Helical" evidence="19">
    <location>
        <begin position="223"/>
        <end position="249"/>
    </location>
</feature>
<dbReference type="SUPFAM" id="SSF81342">
    <property type="entry name" value="Transmembrane di-heme cytochromes"/>
    <property type="match status" value="1"/>
</dbReference>
<feature type="transmembrane region" description="Helical" evidence="19">
    <location>
        <begin position="327"/>
        <end position="343"/>
    </location>
</feature>
<feature type="domain" description="Cytochrome b/b6 N-terminal region profile" evidence="20">
    <location>
        <begin position="4"/>
        <end position="212"/>
    </location>
</feature>
<feature type="binding site" description="axial binding residue" evidence="18">
    <location>
        <position position="86"/>
    </location>
    <ligand>
        <name>heme b</name>
        <dbReference type="ChEBI" id="CHEBI:60344"/>
        <label>b562</label>
    </ligand>
    <ligandPart>
        <name>Fe</name>
        <dbReference type="ChEBI" id="CHEBI:18248"/>
    </ligandPart>
</feature>
<reference evidence="22" key="1">
    <citation type="journal article" date="2019" name="Mitochondrial DNA Part B Resour">
        <title>The complete mitochondrial genome of Cyamophila willieti (Wu) (Hemiptera: Psyllidae).</title>
        <authorList>
            <person name="Song X."/>
            <person name="He Y."/>
            <person name="Wang X."/>
            <person name="Gu X."/>
        </authorList>
    </citation>
    <scope>NUCLEOTIDE SEQUENCE</scope>
    <source>
        <strain evidence="22">HMS1-1</strain>
    </source>
</reference>
<keyword evidence="15 19" id="KW-0496">Mitochondrion</keyword>
<dbReference type="PIRSF" id="PIRSF038885">
    <property type="entry name" value="COB"/>
    <property type="match status" value="1"/>
</dbReference>
<feature type="transmembrane region" description="Helical" evidence="19">
    <location>
        <begin position="80"/>
        <end position="101"/>
    </location>
</feature>
<keyword evidence="14" id="KW-0830">Ubiquinone</keyword>
<feature type="binding site" description="axial binding residue" evidence="18">
    <location>
        <position position="185"/>
    </location>
    <ligand>
        <name>heme b</name>
        <dbReference type="ChEBI" id="CHEBI:60344"/>
        <label>b562</label>
    </ligand>
    <ligandPart>
        <name>Fe</name>
        <dbReference type="ChEBI" id="CHEBI:18248"/>
    </ligandPart>
</feature>
<dbReference type="PANTHER" id="PTHR19271">
    <property type="entry name" value="CYTOCHROME B"/>
    <property type="match status" value="1"/>
</dbReference>
<evidence type="ECO:0000256" key="6">
    <source>
        <dbReference type="ARBA" id="ARBA00022617"/>
    </source>
</evidence>
<evidence type="ECO:0000259" key="20">
    <source>
        <dbReference type="PROSITE" id="PS51002"/>
    </source>
</evidence>
<evidence type="ECO:0000256" key="17">
    <source>
        <dbReference type="PIRSR" id="PIRSR038885-1"/>
    </source>
</evidence>
<dbReference type="GO" id="GO:0016491">
    <property type="term" value="F:oxidoreductase activity"/>
    <property type="evidence" value="ECO:0007669"/>
    <property type="project" value="UniProtKB-UniRule"/>
</dbReference>
<feature type="transmembrane region" description="Helical" evidence="19">
    <location>
        <begin position="148"/>
        <end position="169"/>
    </location>
</feature>
<dbReference type="PROSITE" id="PS51002">
    <property type="entry name" value="CYTB_NTER"/>
    <property type="match status" value="1"/>
</dbReference>
<keyword evidence="11 19" id="KW-0249">Electron transport</keyword>
<dbReference type="InterPro" id="IPR048259">
    <property type="entry name" value="Cytochrome_b_N_euk/bac"/>
</dbReference>
<dbReference type="InterPro" id="IPR048260">
    <property type="entry name" value="Cytochrome_b_C_euk/bac"/>
</dbReference>
<feature type="transmembrane region" description="Helical" evidence="19">
    <location>
        <begin position="181"/>
        <end position="202"/>
    </location>
</feature>
<evidence type="ECO:0000256" key="3">
    <source>
        <dbReference type="ARBA" id="ARBA00011649"/>
    </source>
</evidence>
<comment type="cofactor">
    <cofactor evidence="18">
        <name>heme</name>
        <dbReference type="ChEBI" id="CHEBI:30413"/>
    </cofactor>
    <text evidence="18">Binds 2 heme groups non-covalently.</text>
</comment>
<dbReference type="CDD" id="cd00290">
    <property type="entry name" value="cytochrome_b_C"/>
    <property type="match status" value="1"/>
</dbReference>
<feature type="transmembrane region" description="Helical" evidence="19">
    <location>
        <begin position="32"/>
        <end position="59"/>
    </location>
</feature>
<comment type="subcellular location">
    <subcellularLocation>
        <location evidence="2">Mitochondrion inner membrane</location>
        <topology evidence="2">Multi-pass membrane protein</topology>
    </subcellularLocation>
</comment>
<evidence type="ECO:0000256" key="5">
    <source>
        <dbReference type="ARBA" id="ARBA00022448"/>
    </source>
</evidence>
<organism evidence="22">
    <name type="scientific">Cyamophila willieti</name>
    <dbReference type="NCBI Taxonomy" id="2604842"/>
    <lineage>
        <taxon>Eukaryota</taxon>
        <taxon>Metazoa</taxon>
        <taxon>Ecdysozoa</taxon>
        <taxon>Arthropoda</taxon>
        <taxon>Hexapoda</taxon>
        <taxon>Insecta</taxon>
        <taxon>Pterygota</taxon>
        <taxon>Neoptera</taxon>
        <taxon>Paraneoptera</taxon>
        <taxon>Hemiptera</taxon>
        <taxon>Sternorrhyncha</taxon>
        <taxon>Psylloidea</taxon>
        <taxon>Psyllidae</taxon>
        <taxon>Psyllinae</taxon>
        <taxon>Cyamophila</taxon>
    </lineage>
</organism>
<evidence type="ECO:0000313" key="22">
    <source>
        <dbReference type="EMBL" id="QWT29513.1"/>
    </source>
</evidence>
<dbReference type="InterPro" id="IPR005798">
    <property type="entry name" value="Cyt_b/b6_C"/>
</dbReference>
<evidence type="ECO:0000256" key="7">
    <source>
        <dbReference type="ARBA" id="ARBA00022660"/>
    </source>
</evidence>
<dbReference type="InterPro" id="IPR030689">
    <property type="entry name" value="Cytochrome_b"/>
</dbReference>
<evidence type="ECO:0000256" key="14">
    <source>
        <dbReference type="ARBA" id="ARBA00023075"/>
    </source>
</evidence>
<evidence type="ECO:0000256" key="8">
    <source>
        <dbReference type="ARBA" id="ARBA00022692"/>
    </source>
</evidence>
<name>A0A8F2E5T1_9HEMI</name>
<evidence type="ECO:0000256" key="18">
    <source>
        <dbReference type="PIRSR" id="PIRSR038885-2"/>
    </source>
</evidence>
<dbReference type="GO" id="GO:0045275">
    <property type="term" value="C:respiratory chain complex III"/>
    <property type="evidence" value="ECO:0007669"/>
    <property type="project" value="InterPro"/>
</dbReference>
<keyword evidence="8 19" id="KW-0812">Transmembrane</keyword>
<feature type="binding site" description="axial binding residue" evidence="18">
    <location>
        <position position="199"/>
    </location>
    <ligand>
        <name>heme b</name>
        <dbReference type="ChEBI" id="CHEBI:60344"/>
        <label>b566</label>
    </ligand>
    <ligandPart>
        <name>Fe</name>
        <dbReference type="ChEBI" id="CHEBI:18248"/>
    </ligandPart>
</feature>
<dbReference type="EMBL" id="MN364946">
    <property type="protein sequence ID" value="QWT29513.1"/>
    <property type="molecule type" value="Genomic_DNA"/>
</dbReference>
<dbReference type="PANTHER" id="PTHR19271:SF16">
    <property type="entry name" value="CYTOCHROME B"/>
    <property type="match status" value="1"/>
</dbReference>
<protein>
    <recommendedName>
        <fullName evidence="4 19">Cytochrome b</fullName>
    </recommendedName>
</protein>
<evidence type="ECO:0000256" key="16">
    <source>
        <dbReference type="ARBA" id="ARBA00023136"/>
    </source>
</evidence>
<keyword evidence="6 18" id="KW-0349">Heme</keyword>
<feature type="domain" description="Cytochrome b/b6 C-terminal region profile" evidence="21">
    <location>
        <begin position="213"/>
        <end position="380"/>
    </location>
</feature>
<reference evidence="22" key="2">
    <citation type="submission" date="2019-08" db="EMBL/GenBank/DDBJ databases">
        <authorList>
            <person name="Song X.M."/>
            <person name="Wang X.P."/>
        </authorList>
    </citation>
    <scope>NUCLEOTIDE SEQUENCE</scope>
    <source>
        <strain evidence="22">HMS1-1</strain>
    </source>
</reference>
<evidence type="ECO:0000256" key="19">
    <source>
        <dbReference type="RuleBase" id="RU362117"/>
    </source>
</evidence>
<dbReference type="CDD" id="cd00284">
    <property type="entry name" value="Cytochrome_b_N"/>
    <property type="match status" value="1"/>
</dbReference>
<sequence length="380" mass="43649">MLMFSPQTKNHSLVNPIYSSLINLPTPSNINIFWNFGSLLGLMLGIQIITGLFLAMHFAANTLIAFESVIHICRDVNNGWLIRVLHSNGASLFFVFIYLHIGRGIYFNSSQFKKTWISGILILFLLMGTAFMGYVLPWGQMSFWGATVITNLLSAIPYLGEMMVMWLWGGFAVDNPTLTRFFTIHFLLPFILSGLVIIHLIFLHETGSSNPLGLPLHNDKIPFYPYFLIKDLMGYMMFFFAFSILVLYYPYLLNDPDNFIPANPLVTPLHIQPEWYFLFAYSILRAIPNKLGGVIALVSSILILVILSFTPKSYLKGMQFYPLTQQLFWLWVNLTILLTWIGMKPVEEPYIIISQMLTITYFTVFMLIPLSQQMWDNLLK</sequence>
<evidence type="ECO:0000256" key="15">
    <source>
        <dbReference type="ARBA" id="ARBA00023128"/>
    </source>
</evidence>
<comment type="subunit">
    <text evidence="3">The main subunits of complex b-c1 are: cytochrome b, cytochrome c1 and the Rieske protein.</text>
</comment>
<dbReference type="InterPro" id="IPR036150">
    <property type="entry name" value="Cyt_b/b6_C_sf"/>
</dbReference>
<dbReference type="SUPFAM" id="SSF81648">
    <property type="entry name" value="a domain/subunit of cytochrome bc1 complex (Ubiquinol-cytochrome c reductase)"/>
    <property type="match status" value="1"/>
</dbReference>
<evidence type="ECO:0000259" key="21">
    <source>
        <dbReference type="PROSITE" id="PS51003"/>
    </source>
</evidence>
<evidence type="ECO:0000256" key="13">
    <source>
        <dbReference type="ARBA" id="ARBA00023004"/>
    </source>
</evidence>
<comment type="function">
    <text evidence="1 19">Component of the ubiquinol-cytochrome c reductase complex (complex III or cytochrome b-c1 complex) that is part of the mitochondrial respiratory chain. The b-c1 complex mediates electron transfer from ubiquinol to cytochrome c. Contributes to the generation of a proton gradient across the mitochondrial membrane that is then used for ATP synthesis.</text>
</comment>
<keyword evidence="12 19" id="KW-1133">Transmembrane helix</keyword>
<comment type="similarity">
    <text evidence="19">Belongs to the cytochrome b family.</text>
</comment>
<feature type="transmembrane region" description="Helical" evidence="19">
    <location>
        <begin position="116"/>
        <end position="136"/>
    </location>
</feature>
<dbReference type="Gene3D" id="1.20.810.10">
    <property type="entry name" value="Cytochrome Bc1 Complex, Chain C"/>
    <property type="match status" value="1"/>
</dbReference>